<comment type="caution">
    <text evidence="2">The sequence shown here is derived from an EMBL/GenBank/DDBJ whole genome shotgun (WGS) entry which is preliminary data.</text>
</comment>
<evidence type="ECO:0000313" key="2">
    <source>
        <dbReference type="EMBL" id="PVD23021.1"/>
    </source>
</evidence>
<reference evidence="2 3" key="1">
    <citation type="submission" date="2018-04" db="EMBL/GenBank/DDBJ databases">
        <title>The genome of golden apple snail Pomacea canaliculata provides insight into stress tolerance and invasive adaptation.</title>
        <authorList>
            <person name="Liu C."/>
            <person name="Liu B."/>
            <person name="Ren Y."/>
            <person name="Zhang Y."/>
            <person name="Wang H."/>
            <person name="Li S."/>
            <person name="Jiang F."/>
            <person name="Yin L."/>
            <person name="Zhang G."/>
            <person name="Qian W."/>
            <person name="Fan W."/>
        </authorList>
    </citation>
    <scope>NUCLEOTIDE SEQUENCE [LARGE SCALE GENOMIC DNA]</scope>
    <source>
        <strain evidence="2">SZHN2017</strain>
        <tissue evidence="2">Muscle</tissue>
    </source>
</reference>
<accession>A0A2T7NPC6</accession>
<dbReference type="AlphaFoldDB" id="A0A2T7NPC6"/>
<feature type="region of interest" description="Disordered" evidence="1">
    <location>
        <begin position="1"/>
        <end position="51"/>
    </location>
</feature>
<evidence type="ECO:0000256" key="1">
    <source>
        <dbReference type="SAM" id="MobiDB-lite"/>
    </source>
</evidence>
<keyword evidence="3" id="KW-1185">Reference proteome</keyword>
<sequence length="78" mass="8237">MLSCTLSPTDGTAQGEKKEKGSSSSRESTANGNESSGVAAIGQRAHNSHGQVTVQHCVIQQQQRAASKCRRLRSLQLG</sequence>
<proteinExistence type="predicted"/>
<dbReference type="Proteomes" id="UP000245119">
    <property type="component" value="Linkage Group LG10"/>
</dbReference>
<feature type="compositionally biased region" description="Polar residues" evidence="1">
    <location>
        <begin position="1"/>
        <end position="12"/>
    </location>
</feature>
<name>A0A2T7NPC6_POMCA</name>
<evidence type="ECO:0000313" key="3">
    <source>
        <dbReference type="Proteomes" id="UP000245119"/>
    </source>
</evidence>
<gene>
    <name evidence="2" type="ORF">C0Q70_16282</name>
</gene>
<protein>
    <submittedName>
        <fullName evidence="2">Uncharacterized protein</fullName>
    </submittedName>
</protein>
<organism evidence="2 3">
    <name type="scientific">Pomacea canaliculata</name>
    <name type="common">Golden apple snail</name>
    <dbReference type="NCBI Taxonomy" id="400727"/>
    <lineage>
        <taxon>Eukaryota</taxon>
        <taxon>Metazoa</taxon>
        <taxon>Spiralia</taxon>
        <taxon>Lophotrochozoa</taxon>
        <taxon>Mollusca</taxon>
        <taxon>Gastropoda</taxon>
        <taxon>Caenogastropoda</taxon>
        <taxon>Architaenioglossa</taxon>
        <taxon>Ampullarioidea</taxon>
        <taxon>Ampullariidae</taxon>
        <taxon>Pomacea</taxon>
    </lineage>
</organism>
<dbReference type="EMBL" id="PZQS01000010">
    <property type="protein sequence ID" value="PVD23021.1"/>
    <property type="molecule type" value="Genomic_DNA"/>
</dbReference>